<dbReference type="STRING" id="1503961.SAMN05421736_106139"/>
<sequence length="314" mass="33374">MYRMGIDIGGTNIRVGLFNDDGALVEKEAILTNAHEGVDAAIERLKALIVKVMENHQWKQVKGIGVGSPGPLDPWKGEIQSPPNLPGWDCIPLRQLLQEEYQLPVFLHNDANAAALGEYIYTYNREVKNLVYITVSTGIGGGVIADGRLMLGHTGSAAEIGHMIIRPNGVLCGCGNRGCLEAQASGTGIAKRAKELLAESDQPSLLREAEQVSSKDVLVAAQNGDALAVELLADVQTDLAVGIANIVHAYNPQKVIFGGGVMQAGDAFLKPVLEKAGKIIFPSMAEGLEFSVTRLGGDLGLYGAAALVDYFQET</sequence>
<keyword evidence="3" id="KW-1185">Reference proteome</keyword>
<dbReference type="InterPro" id="IPR049874">
    <property type="entry name" value="ROK_cs"/>
</dbReference>
<proteinExistence type="inferred from homology"/>
<dbReference type="OrthoDB" id="9795247at2"/>
<dbReference type="AlphaFoldDB" id="A0A1H3QDZ6"/>
<organism evidence="2 3">
    <name type="scientific">Evansella caseinilytica</name>
    <dbReference type="NCBI Taxonomy" id="1503961"/>
    <lineage>
        <taxon>Bacteria</taxon>
        <taxon>Bacillati</taxon>
        <taxon>Bacillota</taxon>
        <taxon>Bacilli</taxon>
        <taxon>Bacillales</taxon>
        <taxon>Bacillaceae</taxon>
        <taxon>Evansella</taxon>
    </lineage>
</organism>
<dbReference type="Gene3D" id="3.30.420.40">
    <property type="match status" value="2"/>
</dbReference>
<dbReference type="GO" id="GO:0016301">
    <property type="term" value="F:kinase activity"/>
    <property type="evidence" value="ECO:0007669"/>
    <property type="project" value="UniProtKB-KW"/>
</dbReference>
<gene>
    <name evidence="2" type="ORF">SAMN05421736_106139</name>
</gene>
<dbReference type="SUPFAM" id="SSF53067">
    <property type="entry name" value="Actin-like ATPase domain"/>
    <property type="match status" value="1"/>
</dbReference>
<dbReference type="InterPro" id="IPR000600">
    <property type="entry name" value="ROK"/>
</dbReference>
<dbReference type="PANTHER" id="PTHR18964:SF149">
    <property type="entry name" value="BIFUNCTIONAL UDP-N-ACETYLGLUCOSAMINE 2-EPIMERASE_N-ACETYLMANNOSAMINE KINASE"/>
    <property type="match status" value="1"/>
</dbReference>
<name>A0A1H3QDZ6_9BACI</name>
<keyword evidence="2" id="KW-0418">Kinase</keyword>
<dbReference type="PANTHER" id="PTHR18964">
    <property type="entry name" value="ROK (REPRESSOR, ORF, KINASE) FAMILY"/>
    <property type="match status" value="1"/>
</dbReference>
<dbReference type="Pfam" id="PF00480">
    <property type="entry name" value="ROK"/>
    <property type="match status" value="1"/>
</dbReference>
<evidence type="ECO:0000313" key="2">
    <source>
        <dbReference type="EMBL" id="SDZ11752.1"/>
    </source>
</evidence>
<dbReference type="InterPro" id="IPR043129">
    <property type="entry name" value="ATPase_NBD"/>
</dbReference>
<evidence type="ECO:0000256" key="1">
    <source>
        <dbReference type="ARBA" id="ARBA00006479"/>
    </source>
</evidence>
<comment type="similarity">
    <text evidence="1">Belongs to the ROK (NagC/XylR) family.</text>
</comment>
<evidence type="ECO:0000313" key="3">
    <source>
        <dbReference type="Proteomes" id="UP000198935"/>
    </source>
</evidence>
<dbReference type="CDD" id="cd24068">
    <property type="entry name" value="ASKHA_NBD_ROK_FnNanK-like"/>
    <property type="match status" value="1"/>
</dbReference>
<dbReference type="PROSITE" id="PS01125">
    <property type="entry name" value="ROK"/>
    <property type="match status" value="1"/>
</dbReference>
<keyword evidence="2" id="KW-0808">Transferase</keyword>
<reference evidence="3" key="1">
    <citation type="submission" date="2016-10" db="EMBL/GenBank/DDBJ databases">
        <authorList>
            <person name="Varghese N."/>
            <person name="Submissions S."/>
        </authorList>
    </citation>
    <scope>NUCLEOTIDE SEQUENCE [LARGE SCALE GENOMIC DNA]</scope>
    <source>
        <strain evidence="3">SP</strain>
    </source>
</reference>
<protein>
    <submittedName>
        <fullName evidence="2">Glucokinase</fullName>
    </submittedName>
</protein>
<accession>A0A1H3QDZ6</accession>
<dbReference type="Proteomes" id="UP000198935">
    <property type="component" value="Unassembled WGS sequence"/>
</dbReference>
<dbReference type="EMBL" id="FNPI01000006">
    <property type="protein sequence ID" value="SDZ11752.1"/>
    <property type="molecule type" value="Genomic_DNA"/>
</dbReference>